<accession>A0A0A7PLP2</accession>
<evidence type="ECO:0000313" key="3">
    <source>
        <dbReference type="Proteomes" id="UP000030907"/>
    </source>
</evidence>
<keyword evidence="1" id="KW-0732">Signal</keyword>
<feature type="signal peptide" evidence="1">
    <location>
        <begin position="1"/>
        <end position="33"/>
    </location>
</feature>
<dbReference type="AlphaFoldDB" id="A0A0A7PLP2"/>
<evidence type="ECO:0000313" key="2">
    <source>
        <dbReference type="EMBL" id="AJA10925.1"/>
    </source>
</evidence>
<dbReference type="KEGG" id="sphk:SKP52_20295"/>
<dbReference type="EMBL" id="CP009122">
    <property type="protein sequence ID" value="AJA10925.1"/>
    <property type="molecule type" value="Genomic_DNA"/>
</dbReference>
<dbReference type="RefSeq" id="WP_039577989.1">
    <property type="nucleotide sequence ID" value="NZ_CP009122.1"/>
</dbReference>
<sequence length="163" mass="17235">MRSTSKSSPLSRVTRWIAALVGAGIASTTPVAAQSVAPSAAPVEWVRYAEFATTSITGWLEAHNEPATRLRAYLDATRPAPDAATAPLVIKVWIERDGKISRIDYPAFTHAEANADMQALIVGQQLAAAPPRDMLLPLRIAVQLDAPASAPAPAASETSLPRT</sequence>
<gene>
    <name evidence="2" type="ORF">SKP52_20295</name>
</gene>
<protein>
    <submittedName>
        <fullName evidence="2">Conserved Putative secreted protein</fullName>
    </submittedName>
</protein>
<feature type="chain" id="PRO_5002031877" evidence="1">
    <location>
        <begin position="34"/>
        <end position="163"/>
    </location>
</feature>
<proteinExistence type="predicted"/>
<organism evidence="2 3">
    <name type="scientific">Sphingopyxis fribergensis</name>
    <dbReference type="NCBI Taxonomy" id="1515612"/>
    <lineage>
        <taxon>Bacteria</taxon>
        <taxon>Pseudomonadati</taxon>
        <taxon>Pseudomonadota</taxon>
        <taxon>Alphaproteobacteria</taxon>
        <taxon>Sphingomonadales</taxon>
        <taxon>Sphingomonadaceae</taxon>
        <taxon>Sphingopyxis</taxon>
    </lineage>
</organism>
<evidence type="ECO:0000256" key="1">
    <source>
        <dbReference type="SAM" id="SignalP"/>
    </source>
</evidence>
<name>A0A0A7PLP2_9SPHN</name>
<dbReference type="Proteomes" id="UP000030907">
    <property type="component" value="Chromosome"/>
</dbReference>
<reference evidence="2 3" key="1">
    <citation type="journal article" date="2015" name="Int. J. Syst. Evol. Microbiol.">
        <title>Description of Sphingopyxis fribergensis sp. nov. - a soil bacterium with the ability to degrade styrene and phenylacetic acid.</title>
        <authorList>
            <person name="Oelschlagel M."/>
            <person name="Ruckert C."/>
            <person name="Kalinowski J."/>
            <person name="Schmidt G."/>
            <person name="Schlomann M."/>
            <person name="Tischler D."/>
        </authorList>
    </citation>
    <scope>NUCLEOTIDE SEQUENCE [LARGE SCALE GENOMIC DNA]</scope>
    <source>
        <strain evidence="2 3">Kp5.2</strain>
    </source>
</reference>
<dbReference type="STRING" id="1515612.SKP52_20295"/>
<keyword evidence="3" id="KW-1185">Reference proteome</keyword>
<dbReference type="OrthoDB" id="7211161at2"/>
<dbReference type="HOGENOM" id="CLU_123753_0_0_5"/>